<keyword evidence="6" id="KW-0904">Protein phosphatase</keyword>
<dbReference type="InterPro" id="IPR050341">
    <property type="entry name" value="PP1_catalytic_subunit"/>
</dbReference>
<feature type="region of interest" description="Disordered" evidence="11">
    <location>
        <begin position="296"/>
        <end position="366"/>
    </location>
</feature>
<feature type="compositionally biased region" description="Polar residues" evidence="11">
    <location>
        <begin position="949"/>
        <end position="962"/>
    </location>
</feature>
<dbReference type="EMBL" id="FR823390">
    <property type="protein sequence ID" value="CBZ53913.1"/>
    <property type="molecule type" value="Genomic_DNA"/>
</dbReference>
<accession>F0VJK2</accession>
<name>F0VJK2_NEOCL</name>
<comment type="catalytic activity">
    <reaction evidence="9 10">
        <text>O-phospho-L-threonyl-[protein] + H2O = L-threonyl-[protein] + phosphate</text>
        <dbReference type="Rhea" id="RHEA:47004"/>
        <dbReference type="Rhea" id="RHEA-COMP:11060"/>
        <dbReference type="Rhea" id="RHEA-COMP:11605"/>
        <dbReference type="ChEBI" id="CHEBI:15377"/>
        <dbReference type="ChEBI" id="CHEBI:30013"/>
        <dbReference type="ChEBI" id="CHEBI:43474"/>
        <dbReference type="ChEBI" id="CHEBI:61977"/>
        <dbReference type="EC" id="3.1.3.16"/>
    </reaction>
</comment>
<evidence type="ECO:0000256" key="6">
    <source>
        <dbReference type="ARBA" id="ARBA00022912"/>
    </source>
</evidence>
<dbReference type="PANTHER" id="PTHR11668">
    <property type="entry name" value="SERINE/THREONINE PROTEIN PHOSPHATASE"/>
    <property type="match status" value="1"/>
</dbReference>
<dbReference type="PROSITE" id="PS00125">
    <property type="entry name" value="SER_THR_PHOSPHATASE"/>
    <property type="match status" value="1"/>
</dbReference>
<protein>
    <recommendedName>
        <fullName evidence="10">Serine/threonine-protein phosphatase</fullName>
        <ecNumber evidence="10">3.1.3.16</ecNumber>
    </recommendedName>
</protein>
<feature type="region of interest" description="Disordered" evidence="11">
    <location>
        <begin position="521"/>
        <end position="593"/>
    </location>
</feature>
<reference evidence="15" key="3">
    <citation type="journal article" date="2012" name="PLoS Pathog.">
        <title>Comparative genomics of the apicomplexan parasites Toxoplasma gondii and Neospora caninum: Coccidia differing in host range and transmission strategy.</title>
        <authorList>
            <person name="Reid A.J."/>
            <person name="Vermont S.J."/>
            <person name="Cotton J.A."/>
            <person name="Harris D."/>
            <person name="Hill-Cawthorne G.A."/>
            <person name="Konen-Waisman S."/>
            <person name="Latham S.M."/>
            <person name="Mourier T."/>
            <person name="Norton R."/>
            <person name="Quail M.A."/>
            <person name="Sanders M."/>
            <person name="Shanmugam D."/>
            <person name="Sohal A."/>
            <person name="Wasmuth J.D."/>
            <person name="Brunk B."/>
            <person name="Grigg M.E."/>
            <person name="Howard J.C."/>
            <person name="Parkinson J."/>
            <person name="Roos D.S."/>
            <person name="Trees A.J."/>
            <person name="Berriman M."/>
            <person name="Pain A."/>
            <person name="Wastling J.M."/>
        </authorList>
    </citation>
    <scope>NUCLEOTIDE SEQUENCE [LARGE SCALE GENOMIC DNA]</scope>
    <source>
        <strain evidence="15">Liverpool</strain>
    </source>
</reference>
<dbReference type="InterPro" id="IPR029052">
    <property type="entry name" value="Metallo-depent_PP-like"/>
</dbReference>
<dbReference type="SUPFAM" id="SSF56300">
    <property type="entry name" value="Metallo-dependent phosphatases"/>
    <property type="match status" value="1"/>
</dbReference>
<dbReference type="InterPro" id="IPR004843">
    <property type="entry name" value="Calcineurin-like_PHP"/>
</dbReference>
<keyword evidence="5" id="KW-0106">Calcium</keyword>
<dbReference type="PRINTS" id="PR00114">
    <property type="entry name" value="STPHPHTASE"/>
</dbReference>
<feature type="compositionally biased region" description="Basic and acidic residues" evidence="11">
    <location>
        <begin position="74"/>
        <end position="85"/>
    </location>
</feature>
<feature type="compositionally biased region" description="Low complexity" evidence="11">
    <location>
        <begin position="13"/>
        <end position="27"/>
    </location>
</feature>
<dbReference type="EMBL" id="LN714483">
    <property type="protein sequence ID" value="CEL67911.1"/>
    <property type="molecule type" value="Genomic_DNA"/>
</dbReference>
<evidence type="ECO:0000256" key="2">
    <source>
        <dbReference type="ARBA" id="ARBA00008294"/>
    </source>
</evidence>
<dbReference type="Proteomes" id="UP000007494">
    <property type="component" value="Chromosome VIII"/>
</dbReference>
<feature type="domain" description="EF-hand" evidence="12">
    <location>
        <begin position="1118"/>
        <end position="1153"/>
    </location>
</feature>
<dbReference type="GeneID" id="13443560"/>
<dbReference type="RefSeq" id="XP_003883945.1">
    <property type="nucleotide sequence ID" value="XM_003883896.1"/>
</dbReference>
<evidence type="ECO:0000256" key="8">
    <source>
        <dbReference type="ARBA" id="ARBA00047761"/>
    </source>
</evidence>
<evidence type="ECO:0000256" key="10">
    <source>
        <dbReference type="RuleBase" id="RU004273"/>
    </source>
</evidence>
<dbReference type="InterPro" id="IPR006186">
    <property type="entry name" value="Ser/Thr-sp_prot-phosphatase"/>
</dbReference>
<evidence type="ECO:0000313" key="13">
    <source>
        <dbReference type="EMBL" id="CBZ53913.1"/>
    </source>
</evidence>
<feature type="compositionally biased region" description="Low complexity" evidence="11">
    <location>
        <begin position="931"/>
        <end position="946"/>
    </location>
</feature>
<feature type="region of interest" description="Disordered" evidence="11">
    <location>
        <begin position="436"/>
        <end position="465"/>
    </location>
</feature>
<feature type="region of interest" description="Disordered" evidence="11">
    <location>
        <begin position="1750"/>
        <end position="1794"/>
    </location>
</feature>
<reference evidence="14" key="4">
    <citation type="journal article" date="2015" name="PLoS ONE">
        <title>Comprehensive Evaluation of Toxoplasma gondii VEG and Neospora caninum LIV Genomes with Tachyzoite Stage Transcriptome and Proteome Defines Novel Transcript Features.</title>
        <authorList>
            <person name="Ramaprasad A."/>
            <person name="Mourier T."/>
            <person name="Naeem R."/>
            <person name="Malas T.B."/>
            <person name="Moussa E."/>
            <person name="Panigrahi A."/>
            <person name="Vermont S.J."/>
            <person name="Otto T.D."/>
            <person name="Wastling J."/>
            <person name="Pain A."/>
        </authorList>
    </citation>
    <scope>NUCLEOTIDE SEQUENCE</scope>
    <source>
        <strain evidence="14">Liverpool</strain>
    </source>
</reference>
<feature type="region of interest" description="Disordered" evidence="11">
    <location>
        <begin position="1972"/>
        <end position="1993"/>
    </location>
</feature>
<feature type="region of interest" description="Disordered" evidence="11">
    <location>
        <begin position="1"/>
        <end position="27"/>
    </location>
</feature>
<feature type="compositionally biased region" description="Basic and acidic residues" evidence="11">
    <location>
        <begin position="858"/>
        <end position="911"/>
    </location>
</feature>
<dbReference type="GO" id="GO:0005509">
    <property type="term" value="F:calcium ion binding"/>
    <property type="evidence" value="ECO:0007669"/>
    <property type="project" value="InterPro"/>
</dbReference>
<dbReference type="SMART" id="SM00156">
    <property type="entry name" value="PP2Ac"/>
    <property type="match status" value="1"/>
</dbReference>
<feature type="compositionally biased region" description="Low complexity" evidence="11">
    <location>
        <begin position="296"/>
        <end position="312"/>
    </location>
</feature>
<reference evidence="13" key="1">
    <citation type="submission" date="2011-02" db="EMBL/GenBank/DDBJ databases">
        <authorList>
            <person name="Aslett M."/>
        </authorList>
    </citation>
    <scope>NUCLEOTIDE SEQUENCE</scope>
    <source>
        <strain evidence="13">Liverpool</strain>
    </source>
</reference>
<evidence type="ECO:0000256" key="3">
    <source>
        <dbReference type="ARBA" id="ARBA00022723"/>
    </source>
</evidence>
<feature type="compositionally biased region" description="Basic and acidic residues" evidence="11">
    <location>
        <begin position="628"/>
        <end position="638"/>
    </location>
</feature>
<dbReference type="eggNOG" id="KOG0374">
    <property type="taxonomic scope" value="Eukaryota"/>
</dbReference>
<dbReference type="OrthoDB" id="333910at2759"/>
<feature type="compositionally biased region" description="Basic and acidic residues" evidence="11">
    <location>
        <begin position="2181"/>
        <end position="2209"/>
    </location>
</feature>
<evidence type="ECO:0000256" key="9">
    <source>
        <dbReference type="ARBA" id="ARBA00048336"/>
    </source>
</evidence>
<dbReference type="PROSITE" id="PS50222">
    <property type="entry name" value="EF_HAND_2"/>
    <property type="match status" value="1"/>
</dbReference>
<dbReference type="EC" id="3.1.3.16" evidence="10"/>
<feature type="compositionally biased region" description="Pro residues" evidence="11">
    <location>
        <begin position="1778"/>
        <end position="1788"/>
    </location>
</feature>
<proteinExistence type="inferred from homology"/>
<evidence type="ECO:0000313" key="15">
    <source>
        <dbReference type="Proteomes" id="UP000007494"/>
    </source>
</evidence>
<feature type="compositionally biased region" description="Basic residues" evidence="11">
    <location>
        <begin position="2288"/>
        <end position="2300"/>
    </location>
</feature>
<feature type="region of interest" description="Disordered" evidence="11">
    <location>
        <begin position="703"/>
        <end position="722"/>
    </location>
</feature>
<sequence length="2300" mass="240739">MDSAATERGARLAPKAPISSPSAAVSPSNVELFPVLASSLSEAKLPDKRSLLFLHASPMETSLPSPPGCFSRRRSLEAAHAEQDPPRNVACVEDREGLSHPASFDDPQGAFRAAAPSRDQAELLQIHQRLREEALQRQREGHSSEAGAPPADVSQESAKTYHYVPNALAHGPSHAAENRSPHGLPQSVAPAHAARPLFTGNSPTCFSSGPRAEGRTDGAWTETGGTRTWVVSEPRPAASSGTYASSVQAAPPALAPSLYVQPMASVDPQKHTRLVSPAFASALAPTLEQRYAVGAPASCASTTSGSSAYPSSLRREAPMSRSRVMVRDSGTGAYLSPARSPDGPFSRADGGRGAATKERRRGRKKRLWGGRWGEKLQAFYESGESECDSAGGEDTQEAETHVGEATVSGFAGEAPTWTSPSVVSTLFSVFSNPERAASRDSRVSVHPMSPIQGAPAGPRPDAHLLSAFPCETPRQAHSGSPAHPRVLSDGQVYIPGTGDFRVSALAASASGSSQAVSVASPTFAARGHSPSAASRSRGGYLPSGTSPRVSGVERGRSPGVPDPGARFGAASPVQPRRRRRQRKAKGGDGAKRSFSETAGAVAANAGAAVVGAIGGFVGGVVDHIIESHSEASRSRSPRDSSLFSSASEHGARSGDEADGFAHPHAALEPVPRFDLQTGNRLQNPGALTAAAALSGGLPAPWQGAPGFGGSSNPGSVLPGLSRQDSLASAHGAHAPGLLPRAAVSPCLQTGVSASVCPSVGASVSGASAPGQPALPLRAPLPFPRSAAPPSLTVEEKGRALGNITASVVLENLSLTARSLLHVASVAPGLAASVALAAADVVKAVKRGMEGVEGDDAWELEHKLSPRPRERSEERGQEETPKKLGTDRGVREDTGAGTDRDASQGRAAKNESVEAGTCGDSSEKPTPKGRKQAAQSRRASPSAGARQVEQGRTSAAPTPSARQASRESSPRQAAQQSDARLGKLRGDSPTNSPKDAAGGAASQLPPTETEAAELAAAFREWQSFGFLWDRVVLEECCVEEAQRLKQLFDRFAEPSSPPRLSREGFAKLLAAYPCLPPEHHDFFFRTLARRSEDSILLRDFRAGFYVAQPQLPEEVERASGKLRLQFVFKAYDLDGDGWLQEEELRGLLSHLHSAGLHAEDLKIKQDRDALDKLVKGEAQVLLQRFPRFGYSAFLQCVRSGVFNATHRLLRCRASLPGLVKAEERTRRRSCAARPSPQVPAKSTVAESTPSLEAQSPATAVVSAAAAAVSAAAAASAVATAAFAHDCPERRTQRLLPASRSPSPEAVHGQGWPSTAAGVAAPRAPAVCLAGGAQLADARWVGAYPGEASSEAGPRPLTTPEKPVAKKAAYPSVPAQQTRVAQKIVHHVKTCLPFVSRADLDARLPALLSVNASSPAHAGDREGAPSPSFLQMPLAVEEVLALCDAVERLVAAEETVIELDVPLKIYGDLHGHLADLLEFFGSFGWPGDEDKLTEQIEDFLFLGDYVDRGPCSLEVLLLLFSLKVLSPNRVFLLRGNHEDRQMNRVYGFLEELERKLGGDASTRVWEKANEVFDLLPLAALVPVAGVFCLHGCLGDSIETVDDLRVIQRPLDISVLQLDGVDAGARGASAADHKVLDCLWSDPERPPERAEDAAGPASPRGGHVVRSSAAFIEAFLERNRLALLVRGHECVAPGYCYDLGGRCLTLFSASNYCGTANNDGAALHIYREEEPLPNPDRPRQHITRHILLVERQDRSRAGVSGLPPQTRFSPQGFPTPLGSPSGPPPTRPPPLHGGEVGGAMFSELTRLASEAARSPLGSSSFPSSAEAAALLSSALRSSTTVPLTSSSAFGEPPLASPSQHEKIDADGPFGPSTLGAWLASPGPHIEIPSEFLSSHSPPHSPLSSSPLTASGPRAAARASASVSAALQGSFGLPAASLHGDGWVSPLSPAYLADGLRESGATWMQAVSPGRDTAATAGLEGADASPPSPRPAHLSEEMQNAHPPLPVASPLVPIPTVSEVFSEGEEGGDRGLPTPRLGARAETEIGGSRGPAFPGADSPSSAARRVFSGASEGGQAPAGRTRPNLQVLEPPHREECSPLSPHWRAVHGILAPTSNPADSRLPEEGHGEVTDGSASGPGSPRRTRRLTSRFALADVDHPGAALPPDVVPQSRPPAFSPPSSSLGDDGARCLRSRSEEARERDQLSLSDRDRSPRGADPSGSRVSLGECRDDTERATASSAAFSRGGGGRRAAGWRGPEPRGRRSLPAGGSRWGGEEDDPVAAAFLAAAQAGPSRKRAGRRKSFAG</sequence>
<gene>
    <name evidence="14" type="ORF">BN1204_036950</name>
    <name evidence="13" type="ORF">NCLIV_036950</name>
</gene>
<organism evidence="13 15">
    <name type="scientific">Neospora caninum (strain Liverpool)</name>
    <dbReference type="NCBI Taxonomy" id="572307"/>
    <lineage>
        <taxon>Eukaryota</taxon>
        <taxon>Sar</taxon>
        <taxon>Alveolata</taxon>
        <taxon>Apicomplexa</taxon>
        <taxon>Conoidasida</taxon>
        <taxon>Coccidia</taxon>
        <taxon>Eucoccidiorida</taxon>
        <taxon>Eimeriorina</taxon>
        <taxon>Sarcocystidae</taxon>
        <taxon>Neospora</taxon>
    </lineage>
</organism>
<dbReference type="InterPro" id="IPR011992">
    <property type="entry name" value="EF-hand-dom_pair"/>
</dbReference>
<dbReference type="InterPro" id="IPR002048">
    <property type="entry name" value="EF_hand_dom"/>
</dbReference>
<evidence type="ECO:0000256" key="7">
    <source>
        <dbReference type="ARBA" id="ARBA00023211"/>
    </source>
</evidence>
<dbReference type="InterPro" id="IPR018247">
    <property type="entry name" value="EF_Hand_1_Ca_BS"/>
</dbReference>
<keyword evidence="15" id="KW-1185">Reference proteome</keyword>
<feature type="compositionally biased region" description="Basic and acidic residues" evidence="11">
    <location>
        <begin position="2116"/>
        <end position="2125"/>
    </location>
</feature>
<evidence type="ECO:0000256" key="4">
    <source>
        <dbReference type="ARBA" id="ARBA00022801"/>
    </source>
</evidence>
<dbReference type="GO" id="GO:0005737">
    <property type="term" value="C:cytoplasm"/>
    <property type="evidence" value="ECO:0007669"/>
    <property type="project" value="TreeGrafter"/>
</dbReference>
<feature type="compositionally biased region" description="Low complexity" evidence="11">
    <location>
        <begin position="1889"/>
        <end position="1908"/>
    </location>
</feature>
<feature type="region of interest" description="Disordered" evidence="11">
    <location>
        <begin position="1223"/>
        <end position="1249"/>
    </location>
</feature>
<comment type="cofactor">
    <cofactor evidence="1">
        <name>Mn(2+)</name>
        <dbReference type="ChEBI" id="CHEBI:29035"/>
    </cofactor>
</comment>
<dbReference type="SUPFAM" id="SSF47473">
    <property type="entry name" value="EF-hand"/>
    <property type="match status" value="1"/>
</dbReference>
<dbReference type="PROSITE" id="PS00018">
    <property type="entry name" value="EF_HAND_1"/>
    <property type="match status" value="1"/>
</dbReference>
<dbReference type="Pfam" id="PF00149">
    <property type="entry name" value="Metallophos"/>
    <property type="match status" value="1"/>
</dbReference>
<keyword evidence="4 10" id="KW-0378">Hydrolase</keyword>
<feature type="region of interest" description="Disordered" evidence="11">
    <location>
        <begin position="2107"/>
        <end position="2271"/>
    </location>
</feature>
<feature type="compositionally biased region" description="Basic and acidic residues" evidence="11">
    <location>
        <begin position="649"/>
        <end position="661"/>
    </location>
</feature>
<feature type="region of interest" description="Disordered" evidence="11">
    <location>
        <begin position="2281"/>
        <end position="2300"/>
    </location>
</feature>
<comment type="similarity">
    <text evidence="2 10">Belongs to the PPP phosphatase family.</text>
</comment>
<dbReference type="OMA" id="NHEDRQM"/>
<feature type="region of interest" description="Disordered" evidence="11">
    <location>
        <begin position="1294"/>
        <end position="1314"/>
    </location>
</feature>
<dbReference type="Gene3D" id="3.60.21.10">
    <property type="match status" value="1"/>
</dbReference>
<feature type="compositionally biased region" description="Basic and acidic residues" evidence="11">
    <location>
        <begin position="129"/>
        <end position="143"/>
    </location>
</feature>
<keyword evidence="3" id="KW-0479">Metal-binding</keyword>
<evidence type="ECO:0000259" key="12">
    <source>
        <dbReference type="PROSITE" id="PS50222"/>
    </source>
</evidence>
<comment type="catalytic activity">
    <reaction evidence="8">
        <text>O-phospho-L-seryl-[protein] + H2O = L-seryl-[protein] + phosphate</text>
        <dbReference type="Rhea" id="RHEA:20629"/>
        <dbReference type="Rhea" id="RHEA-COMP:9863"/>
        <dbReference type="Rhea" id="RHEA-COMP:11604"/>
        <dbReference type="ChEBI" id="CHEBI:15377"/>
        <dbReference type="ChEBI" id="CHEBI:29999"/>
        <dbReference type="ChEBI" id="CHEBI:43474"/>
        <dbReference type="ChEBI" id="CHEBI:83421"/>
        <dbReference type="EC" id="3.1.3.16"/>
    </reaction>
</comment>
<evidence type="ECO:0000256" key="11">
    <source>
        <dbReference type="SAM" id="MobiDB-lite"/>
    </source>
</evidence>
<evidence type="ECO:0000256" key="5">
    <source>
        <dbReference type="ARBA" id="ARBA00022837"/>
    </source>
</evidence>
<dbReference type="InParanoid" id="F0VJK2"/>
<feature type="region of interest" description="Disordered" evidence="11">
    <location>
        <begin position="61"/>
        <end position="226"/>
    </location>
</feature>
<feature type="compositionally biased region" description="Basic residues" evidence="11">
    <location>
        <begin position="575"/>
        <end position="584"/>
    </location>
</feature>
<evidence type="ECO:0000313" key="14">
    <source>
        <dbReference type="EMBL" id="CEL67911.1"/>
    </source>
</evidence>
<feature type="region of interest" description="Disordered" evidence="11">
    <location>
        <begin position="471"/>
        <end position="490"/>
    </location>
</feature>
<dbReference type="VEuPathDB" id="ToxoDB:NCLIV_036950"/>
<keyword evidence="7" id="KW-0464">Manganese</keyword>
<feature type="region of interest" description="Disordered" evidence="11">
    <location>
        <begin position="2038"/>
        <end position="2095"/>
    </location>
</feature>
<reference evidence="13" key="2">
    <citation type="submission" date="2011-03" db="EMBL/GenBank/DDBJ databases">
        <title>Comparative genomics and transcriptomics of Neospora caninum and Toxoplasma gondii.</title>
        <authorList>
            <person name="Reid A.J."/>
            <person name="Sohal A."/>
            <person name="Harris D."/>
            <person name="Quail M."/>
            <person name="Sanders M."/>
            <person name="Berriman M."/>
            <person name="Wastling J.M."/>
            <person name="Pain A."/>
        </authorList>
    </citation>
    <scope>NUCLEOTIDE SEQUENCE</scope>
    <source>
        <strain evidence="13">Liverpool</strain>
    </source>
</reference>
<dbReference type="GO" id="GO:0004722">
    <property type="term" value="F:protein serine/threonine phosphatase activity"/>
    <property type="evidence" value="ECO:0007669"/>
    <property type="project" value="UniProtKB-EC"/>
</dbReference>
<feature type="region of interest" description="Disordered" evidence="11">
    <location>
        <begin position="628"/>
        <end position="662"/>
    </location>
</feature>
<dbReference type="GO" id="GO:0005634">
    <property type="term" value="C:nucleus"/>
    <property type="evidence" value="ECO:0007669"/>
    <property type="project" value="TreeGrafter"/>
</dbReference>
<dbReference type="PANTHER" id="PTHR11668:SF300">
    <property type="entry name" value="SERINE_THREONINE-PROTEIN PHOSPHATASE"/>
    <property type="match status" value="1"/>
</dbReference>
<evidence type="ECO:0000256" key="1">
    <source>
        <dbReference type="ARBA" id="ARBA00001936"/>
    </source>
</evidence>
<feature type="region of interest" description="Disordered" evidence="11">
    <location>
        <begin position="1839"/>
        <end position="1908"/>
    </location>
</feature>
<feature type="region of interest" description="Disordered" evidence="11">
    <location>
        <begin position="855"/>
        <end position="1007"/>
    </location>
</feature>
<dbReference type="Gene3D" id="1.10.238.10">
    <property type="entry name" value="EF-hand"/>
    <property type="match status" value="1"/>
</dbReference>